<dbReference type="GO" id="GO:0004497">
    <property type="term" value="F:monooxygenase activity"/>
    <property type="evidence" value="ECO:0007669"/>
    <property type="project" value="UniProtKB-KW"/>
</dbReference>
<evidence type="ECO:0000256" key="3">
    <source>
        <dbReference type="ARBA" id="ARBA00022723"/>
    </source>
</evidence>
<dbReference type="SUPFAM" id="SSF48264">
    <property type="entry name" value="Cytochrome P450"/>
    <property type="match status" value="1"/>
</dbReference>
<dbReference type="GO" id="GO:0005506">
    <property type="term" value="F:iron ion binding"/>
    <property type="evidence" value="ECO:0007669"/>
    <property type="project" value="InterPro"/>
</dbReference>
<organism evidence="8 9">
    <name type="scientific">Kitasatospora acidiphila</name>
    <dbReference type="NCBI Taxonomy" id="2567942"/>
    <lineage>
        <taxon>Bacteria</taxon>
        <taxon>Bacillati</taxon>
        <taxon>Actinomycetota</taxon>
        <taxon>Actinomycetes</taxon>
        <taxon>Kitasatosporales</taxon>
        <taxon>Streptomycetaceae</taxon>
        <taxon>Kitasatospora</taxon>
    </lineage>
</organism>
<keyword evidence="3 7" id="KW-0479">Metal-binding</keyword>
<evidence type="ECO:0000256" key="5">
    <source>
        <dbReference type="ARBA" id="ARBA00023004"/>
    </source>
</evidence>
<dbReference type="AlphaFoldDB" id="A0A540WD54"/>
<keyword evidence="2 7" id="KW-0349">Heme</keyword>
<accession>A0A540WD54</accession>
<dbReference type="OrthoDB" id="502624at2"/>
<keyword evidence="4 7" id="KW-0560">Oxidoreductase</keyword>
<dbReference type="InterPro" id="IPR036396">
    <property type="entry name" value="Cyt_P450_sf"/>
</dbReference>
<comment type="caution">
    <text evidence="8">The sequence shown here is derived from an EMBL/GenBank/DDBJ whole genome shotgun (WGS) entry which is preliminary data.</text>
</comment>
<dbReference type="EMBL" id="VIGB01000003">
    <property type="protein sequence ID" value="TQF06324.1"/>
    <property type="molecule type" value="Genomic_DNA"/>
</dbReference>
<dbReference type="PANTHER" id="PTHR46696:SF6">
    <property type="entry name" value="P450, PUTATIVE (EUROFUNG)-RELATED"/>
    <property type="match status" value="1"/>
</dbReference>
<dbReference type="GO" id="GO:0020037">
    <property type="term" value="F:heme binding"/>
    <property type="evidence" value="ECO:0007669"/>
    <property type="project" value="InterPro"/>
</dbReference>
<evidence type="ECO:0000256" key="1">
    <source>
        <dbReference type="ARBA" id="ARBA00010617"/>
    </source>
</evidence>
<evidence type="ECO:0000313" key="8">
    <source>
        <dbReference type="EMBL" id="TQF06324.1"/>
    </source>
</evidence>
<evidence type="ECO:0000313" key="9">
    <source>
        <dbReference type="Proteomes" id="UP000319103"/>
    </source>
</evidence>
<keyword evidence="6 7" id="KW-0503">Monooxygenase</keyword>
<dbReference type="PANTHER" id="PTHR46696">
    <property type="entry name" value="P450, PUTATIVE (EUROFUNG)-RELATED"/>
    <property type="match status" value="1"/>
</dbReference>
<dbReference type="Gene3D" id="1.10.630.10">
    <property type="entry name" value="Cytochrome P450"/>
    <property type="match status" value="1"/>
</dbReference>
<comment type="similarity">
    <text evidence="1 7">Belongs to the cytochrome P450 family.</text>
</comment>
<reference evidence="8 9" key="1">
    <citation type="submission" date="2019-06" db="EMBL/GenBank/DDBJ databases">
        <title>Description of Kitasatospora acidophila sp. nov. isolated from pine grove soil, and reclassification of Streptomyces novaecaesareae to Kitasatospora novaeceasareae comb. nov.</title>
        <authorList>
            <person name="Kim M.J."/>
        </authorList>
    </citation>
    <scope>NUCLEOTIDE SEQUENCE [LARGE SCALE GENOMIC DNA]</scope>
    <source>
        <strain evidence="8 9">MMS16-CNU292</strain>
    </source>
</reference>
<dbReference type="PRINTS" id="PR00359">
    <property type="entry name" value="BP450"/>
</dbReference>
<gene>
    <name evidence="8" type="ORF">E6W39_34095</name>
</gene>
<dbReference type="InterPro" id="IPR001128">
    <property type="entry name" value="Cyt_P450"/>
</dbReference>
<dbReference type="CDD" id="cd20625">
    <property type="entry name" value="CYP164-like"/>
    <property type="match status" value="1"/>
</dbReference>
<evidence type="ECO:0000256" key="6">
    <source>
        <dbReference type="ARBA" id="ARBA00023033"/>
    </source>
</evidence>
<keyword evidence="9" id="KW-1185">Reference proteome</keyword>
<name>A0A540WD54_9ACTN</name>
<dbReference type="FunFam" id="1.10.630.10:FF:000018">
    <property type="entry name" value="Cytochrome P450 monooxygenase"/>
    <property type="match status" value="1"/>
</dbReference>
<dbReference type="GO" id="GO:0016705">
    <property type="term" value="F:oxidoreductase activity, acting on paired donors, with incorporation or reduction of molecular oxygen"/>
    <property type="evidence" value="ECO:0007669"/>
    <property type="project" value="InterPro"/>
</dbReference>
<dbReference type="PROSITE" id="PS00086">
    <property type="entry name" value="CYTOCHROME_P450"/>
    <property type="match status" value="1"/>
</dbReference>
<dbReference type="RefSeq" id="WP_141636756.1">
    <property type="nucleotide sequence ID" value="NZ_VIGB01000003.1"/>
</dbReference>
<keyword evidence="5 7" id="KW-0408">Iron</keyword>
<evidence type="ECO:0000256" key="7">
    <source>
        <dbReference type="RuleBase" id="RU000461"/>
    </source>
</evidence>
<evidence type="ECO:0000256" key="4">
    <source>
        <dbReference type="ARBA" id="ARBA00023002"/>
    </source>
</evidence>
<proteinExistence type="inferred from homology"/>
<dbReference type="InterPro" id="IPR002397">
    <property type="entry name" value="Cyt_P450_B"/>
</dbReference>
<dbReference type="InterPro" id="IPR017972">
    <property type="entry name" value="Cyt_P450_CS"/>
</dbReference>
<dbReference type="Pfam" id="PF00067">
    <property type="entry name" value="p450"/>
    <property type="match status" value="2"/>
</dbReference>
<evidence type="ECO:0000256" key="2">
    <source>
        <dbReference type="ARBA" id="ARBA00022617"/>
    </source>
</evidence>
<protein>
    <submittedName>
        <fullName evidence="8">Cytochrome P450</fullName>
    </submittedName>
</protein>
<dbReference type="Proteomes" id="UP000319103">
    <property type="component" value="Unassembled WGS sequence"/>
</dbReference>
<sequence>MNQATVLAALQGDAPDSALAELAAGPRAIDCPDLGNGRLVFPRYREVRHLLRDPAFICAPTAAGMLSALPAELRELLAPVASWVLYADPPLHPRLRTLMAKAFSPRRITDLRSTIVRTADALVSEFATKGGGDAVTELAEPLPVRTISALLGIPEADQGVVKAWSDDVVLVAEPELTEDRQQLVALAWQRLARYFEGVVDERHARPGNDIISGLVQAEAQGDRLTTEEITANCIALLVGGHETTSSLMSSLFIAAAAHPEHREAVVIDDTFAAGFVEEVLRLDGPSKITARAAVYDTDVFGIPVVAGQRLVLLQASANRDPEVFAFAEEFRPERHPNPHLGFGHGPHACFGAALARMQATALLQAFMRESEALSIDRAGVRWRSSQVLRSAARMPVTSKRVLGGTA</sequence>